<keyword evidence="1" id="KW-0812">Transmembrane</keyword>
<comment type="caution">
    <text evidence="3">The sequence shown here is derived from an EMBL/GenBank/DDBJ whole genome shotgun (WGS) entry which is preliminary data.</text>
</comment>
<evidence type="ECO:0000313" key="4">
    <source>
        <dbReference type="Proteomes" id="UP000245293"/>
    </source>
</evidence>
<organism evidence="3 4">
    <name type="scientific">Salibaculum griseiflavum</name>
    <dbReference type="NCBI Taxonomy" id="1914409"/>
    <lineage>
        <taxon>Bacteria</taxon>
        <taxon>Pseudomonadati</taxon>
        <taxon>Pseudomonadota</taxon>
        <taxon>Alphaproteobacteria</taxon>
        <taxon>Rhodobacterales</taxon>
        <taxon>Roseobacteraceae</taxon>
        <taxon>Salibaculum</taxon>
    </lineage>
</organism>
<feature type="transmembrane region" description="Helical" evidence="1">
    <location>
        <begin position="266"/>
        <end position="288"/>
    </location>
</feature>
<dbReference type="InterPro" id="IPR037185">
    <property type="entry name" value="EmrE-like"/>
</dbReference>
<dbReference type="EMBL" id="QETF01000006">
    <property type="protein sequence ID" value="PWG17154.1"/>
    <property type="molecule type" value="Genomic_DNA"/>
</dbReference>
<keyword evidence="1" id="KW-0472">Membrane</keyword>
<name>A0A2V1P5P2_9RHOB</name>
<feature type="transmembrane region" description="Helical" evidence="1">
    <location>
        <begin position="212"/>
        <end position="229"/>
    </location>
</feature>
<evidence type="ECO:0000259" key="2">
    <source>
        <dbReference type="Pfam" id="PF00892"/>
    </source>
</evidence>
<dbReference type="SUPFAM" id="SSF103481">
    <property type="entry name" value="Multidrug resistance efflux transporter EmrE"/>
    <property type="match status" value="2"/>
</dbReference>
<feature type="transmembrane region" description="Helical" evidence="1">
    <location>
        <begin position="74"/>
        <end position="91"/>
    </location>
</feature>
<sequence length="300" mass="31612">MMSETMSPYLRGFLITLFGVLVISPDTLLIRLIEADHWAQLFWRGTLSGLAVLVGIAVVTRGRGLQPLLRPTRADLLMAVVYGSGNIAFVYSATHTLVANTLFLLSTSPIFAALIARFVLKEAVGMRTVLTIAATIVGIAVIASGSLGGGGGTIEGDLAALWAAIALAVTFSIARRQKGRSMVPAMGAGAILAGLTAGALAPTVMIPEGDRIWMGLMGLWVVPVAFACLTTGPRYLPAADVGLLMLLEAVFGPLLVWWVLGEDPGPRTLLGGAIVLGAMVVSNLWLLARGQRDRRLARRT</sequence>
<dbReference type="OrthoDB" id="9810239at2"/>
<protein>
    <submittedName>
        <fullName evidence="3">EamA family transporter</fullName>
    </submittedName>
</protein>
<dbReference type="PANTHER" id="PTHR22911:SF135">
    <property type="entry name" value="BLR4310 PROTEIN"/>
    <property type="match status" value="1"/>
</dbReference>
<keyword evidence="1" id="KW-1133">Transmembrane helix</keyword>
<feature type="transmembrane region" description="Helical" evidence="1">
    <location>
        <begin position="158"/>
        <end position="174"/>
    </location>
</feature>
<dbReference type="AlphaFoldDB" id="A0A2V1P5P2"/>
<feature type="domain" description="EamA" evidence="2">
    <location>
        <begin position="156"/>
        <end position="282"/>
    </location>
</feature>
<dbReference type="InterPro" id="IPR000620">
    <property type="entry name" value="EamA_dom"/>
</dbReference>
<feature type="transmembrane region" description="Helical" evidence="1">
    <location>
        <begin position="186"/>
        <end position="206"/>
    </location>
</feature>
<dbReference type="Pfam" id="PF00892">
    <property type="entry name" value="EamA"/>
    <property type="match status" value="2"/>
</dbReference>
<feature type="transmembrane region" description="Helical" evidence="1">
    <location>
        <begin position="128"/>
        <end position="146"/>
    </location>
</feature>
<feature type="transmembrane region" description="Helical" evidence="1">
    <location>
        <begin position="41"/>
        <end position="62"/>
    </location>
</feature>
<evidence type="ECO:0000256" key="1">
    <source>
        <dbReference type="SAM" id="Phobius"/>
    </source>
</evidence>
<feature type="transmembrane region" description="Helical" evidence="1">
    <location>
        <begin position="97"/>
        <end position="116"/>
    </location>
</feature>
<accession>A0A2V1P5P2</accession>
<dbReference type="Proteomes" id="UP000245293">
    <property type="component" value="Unassembled WGS sequence"/>
</dbReference>
<proteinExistence type="predicted"/>
<dbReference type="PANTHER" id="PTHR22911">
    <property type="entry name" value="ACYL-MALONYL CONDENSING ENZYME-RELATED"/>
    <property type="match status" value="1"/>
</dbReference>
<reference evidence="4" key="1">
    <citation type="submission" date="2018-05" db="EMBL/GenBank/DDBJ databases">
        <authorList>
            <person name="Du Z."/>
            <person name="Wang X."/>
        </authorList>
    </citation>
    <scope>NUCLEOTIDE SEQUENCE [LARGE SCALE GENOMIC DNA]</scope>
    <source>
        <strain evidence="4">WDS4C29</strain>
    </source>
</reference>
<evidence type="ECO:0000313" key="3">
    <source>
        <dbReference type="EMBL" id="PWG17154.1"/>
    </source>
</evidence>
<dbReference type="GO" id="GO:0016020">
    <property type="term" value="C:membrane"/>
    <property type="evidence" value="ECO:0007669"/>
    <property type="project" value="InterPro"/>
</dbReference>
<feature type="transmembrane region" description="Helical" evidence="1">
    <location>
        <begin position="241"/>
        <end position="260"/>
    </location>
</feature>
<gene>
    <name evidence="3" type="ORF">DFK10_07095</name>
</gene>
<feature type="domain" description="EamA" evidence="2">
    <location>
        <begin position="13"/>
        <end position="143"/>
    </location>
</feature>
<keyword evidence="4" id="KW-1185">Reference proteome</keyword>